<dbReference type="InterPro" id="IPR000515">
    <property type="entry name" value="MetI-like"/>
</dbReference>
<evidence type="ECO:0000313" key="11">
    <source>
        <dbReference type="Proteomes" id="UP001300261"/>
    </source>
</evidence>
<keyword evidence="7 8" id="KW-0472">Membrane</keyword>
<proteinExistence type="inferred from homology"/>
<evidence type="ECO:0000313" key="10">
    <source>
        <dbReference type="EMBL" id="MCX2724526.1"/>
    </source>
</evidence>
<name>A0ABT3R633_9HYPH</name>
<evidence type="ECO:0000256" key="7">
    <source>
        <dbReference type="ARBA" id="ARBA00023136"/>
    </source>
</evidence>
<evidence type="ECO:0000256" key="6">
    <source>
        <dbReference type="ARBA" id="ARBA00022989"/>
    </source>
</evidence>
<evidence type="ECO:0000256" key="1">
    <source>
        <dbReference type="ARBA" id="ARBA00004651"/>
    </source>
</evidence>
<dbReference type="SUPFAM" id="SSF161098">
    <property type="entry name" value="MetI-like"/>
    <property type="match status" value="1"/>
</dbReference>
<keyword evidence="4" id="KW-1003">Cell membrane</keyword>
<dbReference type="PROSITE" id="PS50928">
    <property type="entry name" value="ABC_TM1"/>
    <property type="match status" value="1"/>
</dbReference>
<evidence type="ECO:0000256" key="3">
    <source>
        <dbReference type="ARBA" id="ARBA00022448"/>
    </source>
</evidence>
<dbReference type="EMBL" id="JAPEVI010000003">
    <property type="protein sequence ID" value="MCX2724526.1"/>
    <property type="molecule type" value="Genomic_DNA"/>
</dbReference>
<dbReference type="CDD" id="cd06261">
    <property type="entry name" value="TM_PBP2"/>
    <property type="match status" value="1"/>
</dbReference>
<dbReference type="RefSeq" id="WP_265964603.1">
    <property type="nucleotide sequence ID" value="NZ_JAPEVI010000003.1"/>
</dbReference>
<keyword evidence="11" id="KW-1185">Reference proteome</keyword>
<feature type="domain" description="ABC transmembrane type-1" evidence="9">
    <location>
        <begin position="202"/>
        <end position="410"/>
    </location>
</feature>
<evidence type="ECO:0000256" key="8">
    <source>
        <dbReference type="RuleBase" id="RU363032"/>
    </source>
</evidence>
<comment type="similarity">
    <text evidence="2">Belongs to the binding-protein-dependent transport system permease family. CysTW subfamily.</text>
</comment>
<reference evidence="10 11" key="1">
    <citation type="journal article" date="2016" name="Int. J. Syst. Evol. Microbiol.">
        <title>Labrenzia salina sp. nov., isolated from the rhizosphere of the halophyte Arthrocnemum macrostachyum.</title>
        <authorList>
            <person name="Camacho M."/>
            <person name="Redondo-Gomez S."/>
            <person name="Rodriguez-Llorente I."/>
            <person name="Rohde M."/>
            <person name="Sproer C."/>
            <person name="Schumann P."/>
            <person name="Klenk H.P."/>
            <person name="Montero-Calasanz M.D.C."/>
        </authorList>
    </citation>
    <scope>NUCLEOTIDE SEQUENCE [LARGE SCALE GENOMIC DNA]</scope>
    <source>
        <strain evidence="10 11">DSM 29163</strain>
    </source>
</reference>
<keyword evidence="3 8" id="KW-0813">Transport</keyword>
<dbReference type="Gene3D" id="1.10.3720.10">
    <property type="entry name" value="MetI-like"/>
    <property type="match status" value="1"/>
</dbReference>
<sequence length="422" mass="46795">MSDIPAGQVLLTTQDGRPLKAALATALRREKLRALALIAPLLIFVLITFIAPIGDMLFRSVENNIVPETLPRTVVALEEWDPATGQAPGEAVYAAFYEDMLIAVEQKTHTRLGSRLNYEEGGISSLFRKSGRRVDDMDPAVPFKEQFIEVDDDWGTVETWRVIKQFSSDYTAGYFLNAFDAERTAEGVELKPENERIYLYLFGRTLYLSSVITVSCLLLGYPVAYLLSALPLRSSNLLMILVLLPFWTSLLVRTSAWKVLLQQQGVINDFLVWIGVVDNLNRLVMINNQTGTIIAMTHILLPFMILPLYSVMKTISPSYVRAAKSLGANDWTAFWRVYFPQSVPGIGAGAVLVFILSIGYYITPELVGGTSGIFISNRIAYHISSSLNWGLAAALGTLLLVAVMVLFIVYDRIVGIDNVKLG</sequence>
<feature type="transmembrane region" description="Helical" evidence="8">
    <location>
        <begin position="293"/>
        <end position="311"/>
    </location>
</feature>
<comment type="subcellular location">
    <subcellularLocation>
        <location evidence="1 8">Cell membrane</location>
        <topology evidence="1 8">Multi-pass membrane protein</topology>
    </subcellularLocation>
</comment>
<dbReference type="Proteomes" id="UP001300261">
    <property type="component" value="Unassembled WGS sequence"/>
</dbReference>
<protein>
    <submittedName>
        <fullName evidence="10">ABC transporter permease</fullName>
    </submittedName>
</protein>
<evidence type="ECO:0000256" key="4">
    <source>
        <dbReference type="ARBA" id="ARBA00022475"/>
    </source>
</evidence>
<evidence type="ECO:0000256" key="2">
    <source>
        <dbReference type="ARBA" id="ARBA00007069"/>
    </source>
</evidence>
<comment type="caution">
    <text evidence="10">The sequence shown here is derived from an EMBL/GenBank/DDBJ whole genome shotgun (WGS) entry which is preliminary data.</text>
</comment>
<keyword evidence="6 8" id="KW-1133">Transmembrane helix</keyword>
<feature type="transmembrane region" description="Helical" evidence="8">
    <location>
        <begin position="234"/>
        <end position="252"/>
    </location>
</feature>
<feature type="transmembrane region" description="Helical" evidence="8">
    <location>
        <begin position="206"/>
        <end position="227"/>
    </location>
</feature>
<feature type="transmembrane region" description="Helical" evidence="8">
    <location>
        <begin position="389"/>
        <end position="410"/>
    </location>
</feature>
<evidence type="ECO:0000259" key="9">
    <source>
        <dbReference type="PROSITE" id="PS50928"/>
    </source>
</evidence>
<dbReference type="PANTHER" id="PTHR42929">
    <property type="entry name" value="INNER MEMBRANE ABC TRANSPORTER PERMEASE PROTEIN YDCU-RELATED-RELATED"/>
    <property type="match status" value="1"/>
</dbReference>
<organism evidence="10 11">
    <name type="scientific">Roseibium salinum</name>
    <dbReference type="NCBI Taxonomy" id="1604349"/>
    <lineage>
        <taxon>Bacteria</taxon>
        <taxon>Pseudomonadati</taxon>
        <taxon>Pseudomonadota</taxon>
        <taxon>Alphaproteobacteria</taxon>
        <taxon>Hyphomicrobiales</taxon>
        <taxon>Stappiaceae</taxon>
        <taxon>Roseibium</taxon>
    </lineage>
</organism>
<feature type="transmembrane region" description="Helical" evidence="8">
    <location>
        <begin position="343"/>
        <end position="362"/>
    </location>
</feature>
<dbReference type="PANTHER" id="PTHR42929:SF5">
    <property type="entry name" value="ABC TRANSPORTER PERMEASE PROTEIN"/>
    <property type="match status" value="1"/>
</dbReference>
<accession>A0ABT3R633</accession>
<gene>
    <name evidence="10" type="ORF">ON753_19485</name>
</gene>
<dbReference type="Pfam" id="PF00528">
    <property type="entry name" value="BPD_transp_1"/>
    <property type="match status" value="1"/>
</dbReference>
<evidence type="ECO:0000256" key="5">
    <source>
        <dbReference type="ARBA" id="ARBA00022692"/>
    </source>
</evidence>
<feature type="transmembrane region" description="Helical" evidence="8">
    <location>
        <begin position="34"/>
        <end position="54"/>
    </location>
</feature>
<keyword evidence="5 8" id="KW-0812">Transmembrane</keyword>
<dbReference type="InterPro" id="IPR035906">
    <property type="entry name" value="MetI-like_sf"/>
</dbReference>